<dbReference type="AlphaFoldDB" id="A0A934S2D3"/>
<evidence type="ECO:0000256" key="2">
    <source>
        <dbReference type="ARBA" id="ARBA00022448"/>
    </source>
</evidence>
<keyword evidence="4" id="KW-0410">Iron transport</keyword>
<dbReference type="GO" id="GO:0006826">
    <property type="term" value="P:iron ion transport"/>
    <property type="evidence" value="ECO:0007669"/>
    <property type="project" value="UniProtKB-KW"/>
</dbReference>
<evidence type="ECO:0000313" key="15">
    <source>
        <dbReference type="Proteomes" id="UP000617628"/>
    </source>
</evidence>
<dbReference type="SUPFAM" id="SSF56935">
    <property type="entry name" value="Porins"/>
    <property type="match status" value="1"/>
</dbReference>
<evidence type="ECO:0000256" key="1">
    <source>
        <dbReference type="ARBA" id="ARBA00004571"/>
    </source>
</evidence>
<dbReference type="Proteomes" id="UP000617628">
    <property type="component" value="Unassembled WGS sequence"/>
</dbReference>
<comment type="caution">
    <text evidence="14">The sequence shown here is derived from an EMBL/GenBank/DDBJ whole genome shotgun (WGS) entry which is preliminary data.</text>
</comment>
<feature type="region of interest" description="Disordered" evidence="11">
    <location>
        <begin position="386"/>
        <end position="405"/>
    </location>
</feature>
<evidence type="ECO:0000256" key="5">
    <source>
        <dbReference type="ARBA" id="ARBA00022692"/>
    </source>
</evidence>
<dbReference type="EMBL" id="JAENIL010000046">
    <property type="protein sequence ID" value="MBK1879376.1"/>
    <property type="molecule type" value="Genomic_DNA"/>
</dbReference>
<dbReference type="Gene3D" id="2.40.170.20">
    <property type="entry name" value="TonB-dependent receptor, beta-barrel domain"/>
    <property type="match status" value="2"/>
</dbReference>
<evidence type="ECO:0000256" key="10">
    <source>
        <dbReference type="ARBA" id="ARBA00023237"/>
    </source>
</evidence>
<keyword evidence="8" id="KW-0798">TonB box</keyword>
<evidence type="ECO:0000259" key="13">
    <source>
        <dbReference type="Pfam" id="PF07715"/>
    </source>
</evidence>
<evidence type="ECO:0000256" key="11">
    <source>
        <dbReference type="SAM" id="MobiDB-lite"/>
    </source>
</evidence>
<evidence type="ECO:0000256" key="9">
    <source>
        <dbReference type="ARBA" id="ARBA00023136"/>
    </source>
</evidence>
<dbReference type="InterPro" id="IPR012910">
    <property type="entry name" value="Plug_dom"/>
</dbReference>
<dbReference type="InterPro" id="IPR039426">
    <property type="entry name" value="TonB-dep_rcpt-like"/>
</dbReference>
<organism evidence="14 15">
    <name type="scientific">Pelagicoccus mobilis</name>
    <dbReference type="NCBI Taxonomy" id="415221"/>
    <lineage>
        <taxon>Bacteria</taxon>
        <taxon>Pseudomonadati</taxon>
        <taxon>Verrucomicrobiota</taxon>
        <taxon>Opitutia</taxon>
        <taxon>Puniceicoccales</taxon>
        <taxon>Pelagicoccaceae</taxon>
        <taxon>Pelagicoccus</taxon>
    </lineage>
</organism>
<keyword evidence="3" id="KW-1134">Transmembrane beta strand</keyword>
<dbReference type="InterPro" id="IPR036942">
    <property type="entry name" value="Beta-barrel_TonB_sf"/>
</dbReference>
<comment type="subcellular location">
    <subcellularLocation>
        <location evidence="1">Cell outer membrane</location>
        <topology evidence="1">Multi-pass membrane protein</topology>
    </subcellularLocation>
</comment>
<dbReference type="Pfam" id="PF07715">
    <property type="entry name" value="Plug"/>
    <property type="match status" value="1"/>
</dbReference>
<evidence type="ECO:0000256" key="8">
    <source>
        <dbReference type="ARBA" id="ARBA00023077"/>
    </source>
</evidence>
<evidence type="ECO:0000256" key="12">
    <source>
        <dbReference type="SAM" id="SignalP"/>
    </source>
</evidence>
<feature type="signal peptide" evidence="12">
    <location>
        <begin position="1"/>
        <end position="25"/>
    </location>
</feature>
<sequence>MKYHSKYRWLTMTLVAATPCLSVSAQDSDDSDEEDIFELSPFQVDGSNDEGYRGASTTAGSRLNTELKDVSASVTVLTDAFMDDLGATDLTSALELVAGAETNELSEQTSETVAAFGQYTGGDFGDPTASEASVRVRGLGNAAKTQGFHEVFIGGDRYNVERAEFLRGPNSILFGLGTPAGLINYSTKKAHTSREINNVGLVADNWGTWRTSFDFNRALIEDKLAFRVAAKFGDQKYDVEHARERDNRAYATFTYRPFEKTTIRASYEEIDRFSRKPTYRLVHDNVSGWLPLYNDFYSEQVSNGLSGDALEEALFDAGFWWDPTDPSNTNASSVRSVSGIIDPDYDLDGVGHGRPAGQVRLGDDLDGKDNALIIYHDGAFPDDELHGGINLSGTRTPTGSRGPASARRTLIRTAHPLENRTTGFLDPQVTDPDIFPYHDFDLGSLPGNYRDEENDKISFEIEQKITDDLYISFSGLHEDYTIENNFPIISQTRAIQLDNNRYMLYLDEDGNRVPNPNFMRPFIYGRPLGLYREQASESYQFQANYDIDFAEKFDSLGWLGKHRITGVGNYRWSENFEYRWETRAHNYIPDVMASGVRAGREDNFNDGGRRIYNIWYVGDAVQPGDTSLNINAMPSNIETEEEDLYYNYLTSTPNVISTSPTPVQLRRNSIGRGNWREQINKGMSGSIQSFFFNGRVVTLLGAREDSVYPYLRTRQSDAAFNQAVGRIDPNDPSGERELFANDIERSYYNARPDAVNPLEDVSSVSKSVIIHIIPDKLRIFANESENFQVSNPRSDNFGFVIPPQGGETEEFGIGANLLEGKMDLRLSFYETSQVYANGPNWLPSQAIPGIENRIYNALEDADRLGEWWTYDVNAQRTTAQYIRPDNVNDTQDSTSEGFEFTGTYNPSKNLRFLFSVSRLENQVNNVSPRVEAWLSDRMAFYGPFFEEGLNNDGTNNPDIFERDSDGNLTNELADGTIARWFVDSVVGRYASDLAREGRPNLGVSEYTGKLVADYSFHDGRFKGFSVGVNFIYEDGKVIGSNPKEVPVTELIPEFEDIPGFNDPNNVVVANVGDPDNPLFGDSVVTGGLKLGYKTKIMNDTVDWRIQLNASRLIDTSNEGGFRVTGLNPETADSDGNVLDNKRYRLSVPTTWRLSSTFSW</sequence>
<keyword evidence="2" id="KW-0813">Transport</keyword>
<keyword evidence="10" id="KW-0998">Cell outer membrane</keyword>
<keyword evidence="5" id="KW-0812">Transmembrane</keyword>
<evidence type="ECO:0000256" key="3">
    <source>
        <dbReference type="ARBA" id="ARBA00022452"/>
    </source>
</evidence>
<dbReference type="Gene3D" id="2.170.130.10">
    <property type="entry name" value="TonB-dependent receptor, plug domain"/>
    <property type="match status" value="1"/>
</dbReference>
<keyword evidence="6" id="KW-0408">Iron</keyword>
<keyword evidence="12" id="KW-0732">Signal</keyword>
<keyword evidence="9" id="KW-0472">Membrane</keyword>
<proteinExistence type="predicted"/>
<keyword evidence="14" id="KW-0675">Receptor</keyword>
<dbReference type="InterPro" id="IPR037066">
    <property type="entry name" value="Plug_dom_sf"/>
</dbReference>
<dbReference type="GO" id="GO:0009279">
    <property type="term" value="C:cell outer membrane"/>
    <property type="evidence" value="ECO:0007669"/>
    <property type="project" value="UniProtKB-SubCell"/>
</dbReference>
<evidence type="ECO:0000256" key="6">
    <source>
        <dbReference type="ARBA" id="ARBA00023004"/>
    </source>
</evidence>
<dbReference type="PANTHER" id="PTHR32552">
    <property type="entry name" value="FERRICHROME IRON RECEPTOR-RELATED"/>
    <property type="match status" value="1"/>
</dbReference>
<feature type="chain" id="PRO_5037207512" evidence="12">
    <location>
        <begin position="26"/>
        <end position="1159"/>
    </location>
</feature>
<gene>
    <name evidence="14" type="ORF">JIN87_20985</name>
</gene>
<feature type="domain" description="TonB-dependent receptor plug" evidence="13">
    <location>
        <begin position="67"/>
        <end position="181"/>
    </location>
</feature>
<evidence type="ECO:0000256" key="4">
    <source>
        <dbReference type="ARBA" id="ARBA00022496"/>
    </source>
</evidence>
<evidence type="ECO:0000313" key="14">
    <source>
        <dbReference type="EMBL" id="MBK1879376.1"/>
    </source>
</evidence>
<dbReference type="PANTHER" id="PTHR32552:SF81">
    <property type="entry name" value="TONB-DEPENDENT OUTER MEMBRANE RECEPTOR"/>
    <property type="match status" value="1"/>
</dbReference>
<accession>A0A934S2D3</accession>
<name>A0A934S2D3_9BACT</name>
<dbReference type="RefSeq" id="WP_200357589.1">
    <property type="nucleotide sequence ID" value="NZ_JAENIL010000046.1"/>
</dbReference>
<keyword evidence="7" id="KW-0406">Ion transport</keyword>
<reference evidence="14" key="1">
    <citation type="submission" date="2021-01" db="EMBL/GenBank/DDBJ databases">
        <title>Modified the classification status of verrucomicrobia.</title>
        <authorList>
            <person name="Feng X."/>
        </authorList>
    </citation>
    <scope>NUCLEOTIDE SEQUENCE</scope>
    <source>
        <strain evidence="14">KCTC 13126</strain>
    </source>
</reference>
<protein>
    <submittedName>
        <fullName evidence="14">TonB-dependent receptor plug domain-containing protein</fullName>
    </submittedName>
</protein>
<keyword evidence="15" id="KW-1185">Reference proteome</keyword>
<evidence type="ECO:0000256" key="7">
    <source>
        <dbReference type="ARBA" id="ARBA00023065"/>
    </source>
</evidence>